<evidence type="ECO:0000313" key="8">
    <source>
        <dbReference type="Proteomes" id="UP000003074"/>
    </source>
</evidence>
<protein>
    <submittedName>
        <fullName evidence="7">Polymerization and export protein</fullName>
    </submittedName>
</protein>
<dbReference type="PANTHER" id="PTHR30250:SF11">
    <property type="entry name" value="O-ANTIGEN TRANSPORTER-RELATED"/>
    <property type="match status" value="1"/>
</dbReference>
<dbReference type="GO" id="GO:0005886">
    <property type="term" value="C:plasma membrane"/>
    <property type="evidence" value="ECO:0007669"/>
    <property type="project" value="UniProtKB-SubCell"/>
</dbReference>
<evidence type="ECO:0000256" key="5">
    <source>
        <dbReference type="ARBA" id="ARBA00023136"/>
    </source>
</evidence>
<dbReference type="InterPro" id="IPR050833">
    <property type="entry name" value="Poly_Biosynth_Transport"/>
</dbReference>
<proteinExistence type="predicted"/>
<evidence type="ECO:0000256" key="3">
    <source>
        <dbReference type="ARBA" id="ARBA00022692"/>
    </source>
</evidence>
<feature type="transmembrane region" description="Helical" evidence="6">
    <location>
        <begin position="93"/>
        <end position="114"/>
    </location>
</feature>
<reference evidence="7 8" key="1">
    <citation type="journal article" date="2011" name="J. Bacteriol.">
        <title>Genome Sequence of Lactobacillus salivarius GJ-24, a Probiotic Strain Isolated from Healthy Adult Intestine.</title>
        <authorList>
            <person name="Cho Y.J."/>
            <person name="Choi J.K."/>
            <person name="Kim J.H."/>
            <person name="Lim Y.S."/>
            <person name="Ham J.S."/>
            <person name="Kang D.K."/>
            <person name="Chun J."/>
            <person name="Paik H.D."/>
            <person name="Kim G.B."/>
        </authorList>
    </citation>
    <scope>NUCLEOTIDE SEQUENCE [LARGE SCALE GENOMIC DNA]</scope>
    <source>
        <strain evidence="7 8">GJ-24</strain>
    </source>
</reference>
<comment type="subcellular location">
    <subcellularLocation>
        <location evidence="1">Cell membrane</location>
        <topology evidence="1">Multi-pass membrane protein</topology>
    </subcellularLocation>
</comment>
<feature type="transmembrane region" description="Helical" evidence="6">
    <location>
        <begin position="12"/>
        <end position="37"/>
    </location>
</feature>
<keyword evidence="5 6" id="KW-0472">Membrane</keyword>
<keyword evidence="3 6" id="KW-0812">Transmembrane</keyword>
<dbReference type="AlphaFoldDB" id="F7QTD7"/>
<feature type="transmembrane region" description="Helical" evidence="6">
    <location>
        <begin position="300"/>
        <end position="324"/>
    </location>
</feature>
<dbReference type="PATRIC" id="fig|1041521.3.peg.422"/>
<dbReference type="PANTHER" id="PTHR30250">
    <property type="entry name" value="PST FAMILY PREDICTED COLANIC ACID TRANSPORTER"/>
    <property type="match status" value="1"/>
</dbReference>
<organism evidence="7 8">
    <name type="scientific">Ligilactobacillus salivarius GJ-24</name>
    <dbReference type="NCBI Taxonomy" id="1041521"/>
    <lineage>
        <taxon>Bacteria</taxon>
        <taxon>Bacillati</taxon>
        <taxon>Bacillota</taxon>
        <taxon>Bacilli</taxon>
        <taxon>Lactobacillales</taxon>
        <taxon>Lactobacillaceae</taxon>
        <taxon>Ligilactobacillus</taxon>
    </lineage>
</organism>
<evidence type="ECO:0000256" key="2">
    <source>
        <dbReference type="ARBA" id="ARBA00022475"/>
    </source>
</evidence>
<feature type="transmembrane region" description="Helical" evidence="6">
    <location>
        <begin position="330"/>
        <end position="352"/>
    </location>
</feature>
<dbReference type="InterPro" id="IPR002797">
    <property type="entry name" value="Polysacc_synth"/>
</dbReference>
<feature type="transmembrane region" description="Helical" evidence="6">
    <location>
        <begin position="451"/>
        <end position="472"/>
    </location>
</feature>
<keyword evidence="2" id="KW-1003">Cell membrane</keyword>
<name>F7QTD7_9LACO</name>
<gene>
    <name evidence="7" type="ORF">LSGJ_00419</name>
</gene>
<comment type="caution">
    <text evidence="7">The sequence shown here is derived from an EMBL/GenBank/DDBJ whole genome shotgun (WGS) entry which is preliminary data.</text>
</comment>
<evidence type="ECO:0000256" key="1">
    <source>
        <dbReference type="ARBA" id="ARBA00004651"/>
    </source>
</evidence>
<evidence type="ECO:0000313" key="7">
    <source>
        <dbReference type="EMBL" id="EGM51999.1"/>
    </source>
</evidence>
<dbReference type="RefSeq" id="WP_004564087.1">
    <property type="nucleotide sequence ID" value="NZ_AFOI01000002.1"/>
</dbReference>
<accession>F7QTD7</accession>
<evidence type="ECO:0000256" key="4">
    <source>
        <dbReference type="ARBA" id="ARBA00022989"/>
    </source>
</evidence>
<feature type="transmembrane region" description="Helical" evidence="6">
    <location>
        <begin position="49"/>
        <end position="72"/>
    </location>
</feature>
<dbReference type="CDD" id="cd13128">
    <property type="entry name" value="MATE_Wzx_like"/>
    <property type="match status" value="1"/>
</dbReference>
<feature type="transmembrane region" description="Helical" evidence="6">
    <location>
        <begin position="215"/>
        <end position="233"/>
    </location>
</feature>
<feature type="transmembrane region" description="Helical" evidence="6">
    <location>
        <begin position="176"/>
        <end position="194"/>
    </location>
</feature>
<feature type="transmembrane region" description="Helical" evidence="6">
    <location>
        <begin position="364"/>
        <end position="386"/>
    </location>
</feature>
<feature type="transmembrane region" description="Helical" evidence="6">
    <location>
        <begin position="153"/>
        <end position="170"/>
    </location>
</feature>
<feature type="transmembrane region" description="Helical" evidence="6">
    <location>
        <begin position="258"/>
        <end position="279"/>
    </location>
</feature>
<sequence length="488" mass="54681">MYNKEMQKDKSLGLNALLNSLQSLLNLVFPLITFPYVSRTLSVDGVGKYNFASSIVSYFILLAGLGISNYAVREGAKLRNDRKAISSFASRVFTINMVSTLISYLILFLVIILTPVLHNYVVAILIFSVQIFFTTLGTDWVYTIFEEYGYITIRNLVFKIISIVLLFIFVRHSNDYLNYVAITVIASTGSYVLNFLHARKYCDIRLDFHFKWDNYVIPILVIFGSRVAIQIYLSSDVTMLGFLQNEYVVGIYSTATKIYGIVGALLTALTAVTIPRLAMLMGQGRIDEYNQLLKQVVNTILFIVLPGIAGLFMVSQDVVIIIAGEKYLRATYALKITCFAMLGSAMSAIFNQCALIPAKREKRALISSTTSALLNIGLNFILIPIIAEKGAALTTVLAEITMMFMNFYFSRDITGFVFKDKETWKNIITVLLGCVGIVAVCALSYDIFRQMFIRLIISVIGSTIIYVVILLVTKNQIALTFLSKVKQR</sequence>
<keyword evidence="4 6" id="KW-1133">Transmembrane helix</keyword>
<dbReference type="EMBL" id="AFOI01000002">
    <property type="protein sequence ID" value="EGM51999.1"/>
    <property type="molecule type" value="Genomic_DNA"/>
</dbReference>
<dbReference type="Proteomes" id="UP000003074">
    <property type="component" value="Unassembled WGS sequence"/>
</dbReference>
<feature type="transmembrane region" description="Helical" evidence="6">
    <location>
        <begin position="392"/>
        <end position="411"/>
    </location>
</feature>
<feature type="transmembrane region" description="Helical" evidence="6">
    <location>
        <begin position="423"/>
        <end position="445"/>
    </location>
</feature>
<feature type="transmembrane region" description="Helical" evidence="6">
    <location>
        <begin position="120"/>
        <end position="141"/>
    </location>
</feature>
<dbReference type="Pfam" id="PF01943">
    <property type="entry name" value="Polysacc_synt"/>
    <property type="match status" value="1"/>
</dbReference>
<evidence type="ECO:0000256" key="6">
    <source>
        <dbReference type="SAM" id="Phobius"/>
    </source>
</evidence>